<keyword evidence="5 6" id="KW-0472">Membrane</keyword>
<evidence type="ECO:0000256" key="5">
    <source>
        <dbReference type="ARBA" id="ARBA00023136"/>
    </source>
</evidence>
<dbReference type="InterPro" id="IPR020550">
    <property type="entry name" value="Inositol_monophosphatase_CS"/>
</dbReference>
<feature type="binding site" evidence="6">
    <location>
        <position position="99"/>
    </location>
    <ligand>
        <name>Mg(2+)</name>
        <dbReference type="ChEBI" id="CHEBI:18420"/>
        <label>1</label>
    </ligand>
</feature>
<evidence type="ECO:0000256" key="7">
    <source>
        <dbReference type="PIRSR" id="PIRSR600760-2"/>
    </source>
</evidence>
<feature type="binding site" evidence="6">
    <location>
        <begin position="99"/>
        <end position="102"/>
    </location>
    <ligand>
        <name>substrate</name>
    </ligand>
</feature>
<dbReference type="GO" id="GO:0000287">
    <property type="term" value="F:magnesium ion binding"/>
    <property type="evidence" value="ECO:0007669"/>
    <property type="project" value="UniProtKB-UniRule"/>
</dbReference>
<evidence type="ECO:0000256" key="3">
    <source>
        <dbReference type="ARBA" id="ARBA00022519"/>
    </source>
</evidence>
<feature type="binding site" evidence="7">
    <location>
        <position position="99"/>
    </location>
    <ligand>
        <name>Mg(2+)</name>
        <dbReference type="ChEBI" id="CHEBI:18420"/>
        <label>1</label>
        <note>catalytic</note>
    </ligand>
</feature>
<dbReference type="PANTHER" id="PTHR43028">
    <property type="entry name" value="3'(2'),5'-BISPHOSPHATE NUCLEOTIDASE 1"/>
    <property type="match status" value="1"/>
</dbReference>
<gene>
    <name evidence="6" type="primary">cysQ</name>
    <name evidence="8" type="ORF">OHAE_201</name>
</gene>
<feature type="binding site" evidence="7">
    <location>
        <position position="77"/>
    </location>
    <ligand>
        <name>Mg(2+)</name>
        <dbReference type="ChEBI" id="CHEBI:18420"/>
        <label>1</label>
        <note>catalytic</note>
    </ligand>
</feature>
<feature type="binding site" evidence="7">
    <location>
        <position position="226"/>
    </location>
    <ligand>
        <name>Mg(2+)</name>
        <dbReference type="ChEBI" id="CHEBI:18420"/>
        <label>1</label>
        <note>catalytic</note>
    </ligand>
</feature>
<dbReference type="Pfam" id="PF00459">
    <property type="entry name" value="Inositol_P"/>
    <property type="match status" value="1"/>
</dbReference>
<dbReference type="GO" id="GO:0005886">
    <property type="term" value="C:plasma membrane"/>
    <property type="evidence" value="ECO:0007669"/>
    <property type="project" value="UniProtKB-SubCell"/>
</dbReference>
<dbReference type="HAMAP" id="MF_02095">
    <property type="entry name" value="CysQ"/>
    <property type="match status" value="1"/>
</dbReference>
<comment type="function">
    <text evidence="6">Converts adenosine-3',5'-bisphosphate (PAP) to AMP.</text>
</comment>
<dbReference type="Proteomes" id="UP000246073">
    <property type="component" value="Unassembled WGS sequence"/>
</dbReference>
<feature type="binding site" evidence="6">
    <location>
        <position position="97"/>
    </location>
    <ligand>
        <name>Mg(2+)</name>
        <dbReference type="ChEBI" id="CHEBI:18420"/>
        <label>1</label>
    </ligand>
</feature>
<feature type="binding site" evidence="6">
    <location>
        <position position="100"/>
    </location>
    <ligand>
        <name>Mg(2+)</name>
        <dbReference type="ChEBI" id="CHEBI:18420"/>
        <label>2</label>
    </ligand>
</feature>
<evidence type="ECO:0000313" key="9">
    <source>
        <dbReference type="Proteomes" id="UP000246073"/>
    </source>
</evidence>
<feature type="binding site" evidence="6">
    <location>
        <position position="97"/>
    </location>
    <ligand>
        <name>Mg(2+)</name>
        <dbReference type="ChEBI" id="CHEBI:18420"/>
        <label>2</label>
    </ligand>
</feature>
<proteinExistence type="inferred from homology"/>
<keyword evidence="6 7" id="KW-0479">Metal-binding</keyword>
<reference evidence="9" key="1">
    <citation type="submission" date="2017-12" db="EMBL/GenBank/DDBJ databases">
        <authorList>
            <person name="Diaz M."/>
        </authorList>
    </citation>
    <scope>NUCLEOTIDE SEQUENCE [LARGE SCALE GENOMIC DNA]</scope>
    <source>
        <strain evidence="9">FI11154</strain>
    </source>
</reference>
<keyword evidence="2 6" id="KW-1003">Cell membrane</keyword>
<evidence type="ECO:0000256" key="4">
    <source>
        <dbReference type="ARBA" id="ARBA00022801"/>
    </source>
</evidence>
<dbReference type="SUPFAM" id="SSF56655">
    <property type="entry name" value="Carbohydrate phosphatase"/>
    <property type="match status" value="1"/>
</dbReference>
<dbReference type="AlphaFoldDB" id="A0A2P9HJJ6"/>
<keyword evidence="4 6" id="KW-0378">Hydrolase</keyword>
<feature type="binding site" evidence="7">
    <location>
        <position position="100"/>
    </location>
    <ligand>
        <name>Mg(2+)</name>
        <dbReference type="ChEBI" id="CHEBI:18420"/>
        <label>1</label>
        <note>catalytic</note>
    </ligand>
</feature>
<dbReference type="GO" id="GO:0008441">
    <property type="term" value="F:3'(2'),5'-bisphosphate nucleotidase activity"/>
    <property type="evidence" value="ECO:0007669"/>
    <property type="project" value="UniProtKB-UniRule"/>
</dbReference>
<evidence type="ECO:0000313" key="8">
    <source>
        <dbReference type="EMBL" id="SPL64334.1"/>
    </source>
</evidence>
<dbReference type="GO" id="GO:0000103">
    <property type="term" value="P:sulfate assimilation"/>
    <property type="evidence" value="ECO:0007669"/>
    <property type="project" value="TreeGrafter"/>
</dbReference>
<dbReference type="InterPro" id="IPR006240">
    <property type="entry name" value="CysQ"/>
</dbReference>
<keyword evidence="6 7" id="KW-0460">Magnesium</keyword>
<feature type="binding site" evidence="6">
    <location>
        <position position="77"/>
    </location>
    <ligand>
        <name>substrate</name>
    </ligand>
</feature>
<comment type="cofactor">
    <cofactor evidence="6 7">
        <name>Mg(2+)</name>
        <dbReference type="ChEBI" id="CHEBI:18420"/>
    </cofactor>
</comment>
<dbReference type="PRINTS" id="PR00377">
    <property type="entry name" value="IMPHPHTASES"/>
</dbReference>
<dbReference type="RefSeq" id="WP_109368209.1">
    <property type="nucleotide sequence ID" value="NZ_OOFM01000005.1"/>
</dbReference>
<evidence type="ECO:0000256" key="2">
    <source>
        <dbReference type="ARBA" id="ARBA00022475"/>
    </source>
</evidence>
<feature type="binding site" evidence="6">
    <location>
        <position position="77"/>
    </location>
    <ligand>
        <name>Mg(2+)</name>
        <dbReference type="ChEBI" id="CHEBI:18420"/>
        <label>1</label>
    </ligand>
</feature>
<protein>
    <recommendedName>
        <fullName evidence="6">3'(2'),5'-bisphosphate nucleotidase CysQ</fullName>
        <ecNumber evidence="6">3.1.3.7</ecNumber>
    </recommendedName>
    <alternativeName>
        <fullName evidence="6">3'(2'),5-bisphosphonucleoside 3'(2')-phosphohydrolase</fullName>
    </alternativeName>
    <alternativeName>
        <fullName evidence="6">3'-phosphoadenosine 5'-phosphate phosphatase</fullName>
        <shortName evidence="6">PAP phosphatase</shortName>
    </alternativeName>
</protein>
<dbReference type="Gene3D" id="3.40.190.80">
    <property type="match status" value="1"/>
</dbReference>
<dbReference type="GO" id="GO:0046854">
    <property type="term" value="P:phosphatidylinositol phosphate biosynthetic process"/>
    <property type="evidence" value="ECO:0007669"/>
    <property type="project" value="InterPro"/>
</dbReference>
<dbReference type="Gene3D" id="3.30.540.10">
    <property type="entry name" value="Fructose-1,6-Bisphosphatase, subunit A, domain 1"/>
    <property type="match status" value="1"/>
</dbReference>
<feature type="binding site" evidence="6">
    <location>
        <position position="226"/>
    </location>
    <ligand>
        <name>substrate</name>
    </ligand>
</feature>
<feature type="binding site" evidence="6">
    <location>
        <position position="226"/>
    </location>
    <ligand>
        <name>Mg(2+)</name>
        <dbReference type="ChEBI" id="CHEBI:18420"/>
        <label>2</label>
    </ligand>
</feature>
<keyword evidence="3 6" id="KW-0997">Cell inner membrane</keyword>
<comment type="subcellular location">
    <subcellularLocation>
        <location evidence="6">Cell inner membrane</location>
        <topology evidence="6">Peripheral membrane protein</topology>
        <orientation evidence="6">Cytoplasmic side</orientation>
    </subcellularLocation>
</comment>
<dbReference type="GO" id="GO:0050427">
    <property type="term" value="P:3'-phosphoadenosine 5'-phosphosulfate metabolic process"/>
    <property type="evidence" value="ECO:0007669"/>
    <property type="project" value="TreeGrafter"/>
</dbReference>
<accession>A0A2P9HJJ6</accession>
<evidence type="ECO:0000256" key="6">
    <source>
        <dbReference type="HAMAP-Rule" id="MF_02095"/>
    </source>
</evidence>
<dbReference type="EMBL" id="OOFM01000005">
    <property type="protein sequence ID" value="SPL64334.1"/>
    <property type="molecule type" value="Genomic_DNA"/>
</dbReference>
<dbReference type="EC" id="3.1.3.7" evidence="6"/>
<name>A0A2P9HJJ6_9HYPH</name>
<feature type="binding site" evidence="7">
    <location>
        <position position="97"/>
    </location>
    <ligand>
        <name>Mg(2+)</name>
        <dbReference type="ChEBI" id="CHEBI:18420"/>
        <label>1</label>
        <note>catalytic</note>
    </ligand>
</feature>
<evidence type="ECO:0000256" key="1">
    <source>
        <dbReference type="ARBA" id="ARBA00005289"/>
    </source>
</evidence>
<sequence length="283" mass="30092">MNIPASPKADPNGAALLAVFEQAALEAGRVIMKHYVDGCAVEHKKDESPVTEADRAAEAIILAALSSVAPDIPVVAEEEVSAGRLPSHFGRRFLLVDPLDGTREFLLRNGDFTVNIGLIEDGVPVTGIVYAPARNLLFTGTGNRAEEAETTADHKIARRRAIRAREGAAERIAVCSRSHNTPETQRFLQANQISGHVSVGSSLKFCLIARGEADIYPRFAPTMEWDTAAGDAVLRAAGGMTATLDGKPFAYGQRAGQGVKGFANPHFVAYGAGFTPVFPAEVL</sequence>
<organism evidence="8 9">
    <name type="scientific">Ochrobactrum soli</name>
    <dbReference type="NCBI Taxonomy" id="2448455"/>
    <lineage>
        <taxon>Bacteria</taxon>
        <taxon>Pseudomonadati</taxon>
        <taxon>Pseudomonadota</taxon>
        <taxon>Alphaproteobacteria</taxon>
        <taxon>Hyphomicrobiales</taxon>
        <taxon>Brucellaceae</taxon>
        <taxon>Brucella/Ochrobactrum group</taxon>
        <taxon>Ochrobactrum</taxon>
    </lineage>
</organism>
<dbReference type="PANTHER" id="PTHR43028:SF5">
    <property type="entry name" value="3'(2'),5'-BISPHOSPHATE NUCLEOTIDASE 1"/>
    <property type="match status" value="1"/>
</dbReference>
<dbReference type="InterPro" id="IPR050725">
    <property type="entry name" value="CysQ/Inositol_MonoPase"/>
</dbReference>
<dbReference type="PROSITE" id="PS00630">
    <property type="entry name" value="IMP_2"/>
    <property type="match status" value="1"/>
</dbReference>
<dbReference type="NCBIfam" id="TIGR01331">
    <property type="entry name" value="bisphos_cysQ"/>
    <property type="match status" value="1"/>
</dbReference>
<comment type="similarity">
    <text evidence="1 6">Belongs to the inositol monophosphatase superfamily. CysQ family.</text>
</comment>
<comment type="catalytic activity">
    <reaction evidence="6">
        <text>adenosine 3',5'-bisphosphate + H2O = AMP + phosphate</text>
        <dbReference type="Rhea" id="RHEA:10040"/>
        <dbReference type="ChEBI" id="CHEBI:15377"/>
        <dbReference type="ChEBI" id="CHEBI:43474"/>
        <dbReference type="ChEBI" id="CHEBI:58343"/>
        <dbReference type="ChEBI" id="CHEBI:456215"/>
        <dbReference type="EC" id="3.1.3.7"/>
    </reaction>
</comment>
<dbReference type="InterPro" id="IPR000760">
    <property type="entry name" value="Inositol_monophosphatase-like"/>
</dbReference>
<dbReference type="CDD" id="cd01638">
    <property type="entry name" value="CysQ"/>
    <property type="match status" value="1"/>
</dbReference>